<dbReference type="Gene3D" id="1.10.287.90">
    <property type="match status" value="1"/>
</dbReference>
<gene>
    <name evidence="10" type="ORF">E2I00_014210</name>
</gene>
<reference evidence="10 11" key="1">
    <citation type="journal article" date="2019" name="PLoS ONE">
        <title>Genomic analyses reveal an absence of contemporary introgressive admixture between fin whales and blue whales, despite known hybrids.</title>
        <authorList>
            <person name="Westbury M.V."/>
            <person name="Petersen B."/>
            <person name="Lorenzen E.D."/>
        </authorList>
    </citation>
    <scope>NUCLEOTIDE SEQUENCE [LARGE SCALE GENOMIC DNA]</scope>
    <source>
        <strain evidence="10">FinWhale-01</strain>
    </source>
</reference>
<dbReference type="PROSITE" id="PS50999">
    <property type="entry name" value="COX2_TM"/>
    <property type="match status" value="1"/>
</dbReference>
<dbReference type="OrthoDB" id="4092844at2759"/>
<evidence type="ECO:0000256" key="2">
    <source>
        <dbReference type="ARBA" id="ARBA00007866"/>
    </source>
</evidence>
<dbReference type="InterPro" id="IPR036927">
    <property type="entry name" value="Cyt_c_oxase-like_su1_sf"/>
</dbReference>
<comment type="subcellular location">
    <subcellularLocation>
        <location evidence="1">Membrane</location>
        <topology evidence="1">Multi-pass membrane protein</topology>
    </subcellularLocation>
</comment>
<feature type="domain" description="Cytochrome oxidase subunit II transmembrane region profile" evidence="9">
    <location>
        <begin position="245"/>
        <end position="307"/>
    </location>
</feature>
<dbReference type="SUPFAM" id="SSF81464">
    <property type="entry name" value="Cytochrome c oxidase subunit II-like, transmembrane region"/>
    <property type="match status" value="1"/>
</dbReference>
<evidence type="ECO:0000256" key="1">
    <source>
        <dbReference type="ARBA" id="ARBA00004141"/>
    </source>
</evidence>
<dbReference type="InterPro" id="IPR000883">
    <property type="entry name" value="Cyt_C_Oxase_1"/>
</dbReference>
<feature type="transmembrane region" description="Helical" evidence="8">
    <location>
        <begin position="24"/>
        <end position="42"/>
    </location>
</feature>
<name>A0A643C7Y0_BALPH</name>
<proteinExistence type="inferred from homology"/>
<dbReference type="InterPro" id="IPR010933">
    <property type="entry name" value="NADH_DH_su2_C"/>
</dbReference>
<dbReference type="GO" id="GO:0016020">
    <property type="term" value="C:membrane"/>
    <property type="evidence" value="ECO:0007669"/>
    <property type="project" value="UniProtKB-SubCell"/>
</dbReference>
<dbReference type="EMBL" id="SGJD01002225">
    <property type="protein sequence ID" value="KAB0396220.1"/>
    <property type="molecule type" value="Genomic_DNA"/>
</dbReference>
<keyword evidence="11" id="KW-1185">Reference proteome</keyword>
<evidence type="ECO:0000256" key="7">
    <source>
        <dbReference type="ARBA" id="ARBA00049512"/>
    </source>
</evidence>
<accession>A0A643C7Y0</accession>
<sequence length="307" mass="34364">EVTHHFRVFTQMNNYPRYSKNDNIILPTLIAITAVLSIYFYLQLTYSTSLTIFPSLNNTKIKQLEHTKQITFLSLLITIATQLLPLTPISITGNVDHAGASVDLAIFSLHLAGVSSILGVMNFITIIFNIKAADTSQYQTPLFEETQSYTNTYFDSLVTLKYVFIAYQVGALTGLVLANSSTQFQYVMSMGAVFTVIHLTQRFASKQEVSVVESTTTNLEWLHGCPPPHPTFEDPTYAKILYITKAHPFHLGSQDATSCIMEELLHFHNHTLIIIFKISSLALCIISLILTTKLTHIHTTNAQVEKS</sequence>
<feature type="transmembrane region" description="Helical" evidence="8">
    <location>
        <begin position="104"/>
        <end position="128"/>
    </location>
</feature>
<comment type="similarity">
    <text evidence="2">Belongs to the cytochrome c oxidase subunit 2 family.</text>
</comment>
<evidence type="ECO:0000256" key="3">
    <source>
        <dbReference type="ARBA" id="ARBA00015946"/>
    </source>
</evidence>
<evidence type="ECO:0000256" key="5">
    <source>
        <dbReference type="ARBA" id="ARBA00023136"/>
    </source>
</evidence>
<protein>
    <recommendedName>
        <fullName evidence="3">Cytochrome c oxidase subunit 2</fullName>
    </recommendedName>
    <alternativeName>
        <fullName evidence="6">Cytochrome c oxidase polypeptide II</fullName>
    </alternativeName>
</protein>
<dbReference type="SUPFAM" id="SSF81442">
    <property type="entry name" value="Cytochrome c oxidase subunit I-like"/>
    <property type="match status" value="1"/>
</dbReference>
<dbReference type="GO" id="GO:0008137">
    <property type="term" value="F:NADH dehydrogenase (ubiquinone) activity"/>
    <property type="evidence" value="ECO:0007669"/>
    <property type="project" value="InterPro"/>
</dbReference>
<keyword evidence="4 8" id="KW-0812">Transmembrane</keyword>
<organism evidence="10 11">
    <name type="scientific">Balaenoptera physalus</name>
    <name type="common">Fin whale</name>
    <name type="synonym">Balaena physalus</name>
    <dbReference type="NCBI Taxonomy" id="9770"/>
    <lineage>
        <taxon>Eukaryota</taxon>
        <taxon>Metazoa</taxon>
        <taxon>Chordata</taxon>
        <taxon>Craniata</taxon>
        <taxon>Vertebrata</taxon>
        <taxon>Euteleostomi</taxon>
        <taxon>Mammalia</taxon>
        <taxon>Eutheria</taxon>
        <taxon>Laurasiatheria</taxon>
        <taxon>Artiodactyla</taxon>
        <taxon>Whippomorpha</taxon>
        <taxon>Cetacea</taxon>
        <taxon>Mysticeti</taxon>
        <taxon>Balaenopteridae</taxon>
        <taxon>Balaenoptera</taxon>
    </lineage>
</organism>
<dbReference type="Pfam" id="PF06444">
    <property type="entry name" value="NADH_dehy_S2_C"/>
    <property type="match status" value="1"/>
</dbReference>
<feature type="non-terminal residue" evidence="10">
    <location>
        <position position="1"/>
    </location>
</feature>
<dbReference type="GO" id="GO:0020037">
    <property type="term" value="F:heme binding"/>
    <property type="evidence" value="ECO:0007669"/>
    <property type="project" value="InterPro"/>
</dbReference>
<dbReference type="GO" id="GO:0015990">
    <property type="term" value="P:electron transport coupled proton transport"/>
    <property type="evidence" value="ECO:0007669"/>
    <property type="project" value="TreeGrafter"/>
</dbReference>
<evidence type="ECO:0000313" key="11">
    <source>
        <dbReference type="Proteomes" id="UP000437017"/>
    </source>
</evidence>
<dbReference type="InterPro" id="IPR011759">
    <property type="entry name" value="Cyt_c_oxidase_su2_TM_dom"/>
</dbReference>
<evidence type="ECO:0000256" key="8">
    <source>
        <dbReference type="SAM" id="Phobius"/>
    </source>
</evidence>
<feature type="transmembrane region" description="Helical" evidence="8">
    <location>
        <begin position="70"/>
        <end position="92"/>
    </location>
</feature>
<dbReference type="InterPro" id="IPR036257">
    <property type="entry name" value="Cyt_c_oxidase_su2_TM_sf"/>
</dbReference>
<keyword evidence="8" id="KW-1133">Transmembrane helix</keyword>
<dbReference type="Pfam" id="PF02790">
    <property type="entry name" value="COX2_TM"/>
    <property type="match status" value="1"/>
</dbReference>
<dbReference type="Gene3D" id="1.20.210.10">
    <property type="entry name" value="Cytochrome c oxidase-like, subunit I domain"/>
    <property type="match status" value="1"/>
</dbReference>
<evidence type="ECO:0000256" key="4">
    <source>
        <dbReference type="ARBA" id="ARBA00022692"/>
    </source>
</evidence>
<dbReference type="PANTHER" id="PTHR10422">
    <property type="entry name" value="CYTOCHROME C OXIDASE SUBUNIT 1"/>
    <property type="match status" value="1"/>
</dbReference>
<evidence type="ECO:0000313" key="10">
    <source>
        <dbReference type="EMBL" id="KAB0396220.1"/>
    </source>
</evidence>
<feature type="transmembrane region" description="Helical" evidence="8">
    <location>
        <begin position="271"/>
        <end position="290"/>
    </location>
</feature>
<dbReference type="AlphaFoldDB" id="A0A643C7Y0"/>
<dbReference type="GO" id="GO:0004129">
    <property type="term" value="F:cytochrome-c oxidase activity"/>
    <property type="evidence" value="ECO:0007669"/>
    <property type="project" value="UniProtKB-EC"/>
</dbReference>
<dbReference type="Proteomes" id="UP000437017">
    <property type="component" value="Unassembled WGS sequence"/>
</dbReference>
<keyword evidence="5 8" id="KW-0472">Membrane</keyword>
<comment type="caution">
    <text evidence="10">The sequence shown here is derived from an EMBL/GenBank/DDBJ whole genome shotgun (WGS) entry which is preliminary data.</text>
</comment>
<evidence type="ECO:0000256" key="6">
    <source>
        <dbReference type="ARBA" id="ARBA00031389"/>
    </source>
</evidence>
<comment type="catalytic activity">
    <reaction evidence="7">
        <text>4 Fe(II)-[cytochrome c] + O2 + 8 H(+)(in) = 4 Fe(III)-[cytochrome c] + 2 H2O + 4 H(+)(out)</text>
        <dbReference type="Rhea" id="RHEA:11436"/>
        <dbReference type="Rhea" id="RHEA-COMP:10350"/>
        <dbReference type="Rhea" id="RHEA-COMP:14399"/>
        <dbReference type="ChEBI" id="CHEBI:15377"/>
        <dbReference type="ChEBI" id="CHEBI:15378"/>
        <dbReference type="ChEBI" id="CHEBI:15379"/>
        <dbReference type="ChEBI" id="CHEBI:29033"/>
        <dbReference type="ChEBI" id="CHEBI:29034"/>
        <dbReference type="EC" id="7.1.1.9"/>
    </reaction>
    <physiologicalReaction direction="left-to-right" evidence="7">
        <dbReference type="Rhea" id="RHEA:11437"/>
    </physiologicalReaction>
</comment>
<dbReference type="GO" id="GO:0006120">
    <property type="term" value="P:mitochondrial electron transport, NADH to ubiquinone"/>
    <property type="evidence" value="ECO:0007669"/>
    <property type="project" value="InterPro"/>
</dbReference>
<dbReference type="PANTHER" id="PTHR10422:SF18">
    <property type="entry name" value="CYTOCHROME C OXIDASE SUBUNIT 1"/>
    <property type="match status" value="1"/>
</dbReference>
<evidence type="ECO:0000259" key="9">
    <source>
        <dbReference type="PROSITE" id="PS50999"/>
    </source>
</evidence>
<dbReference type="GO" id="GO:0005739">
    <property type="term" value="C:mitochondrion"/>
    <property type="evidence" value="ECO:0007669"/>
    <property type="project" value="GOC"/>
</dbReference>